<dbReference type="Gene3D" id="3.40.50.300">
    <property type="entry name" value="P-loop containing nucleotide triphosphate hydrolases"/>
    <property type="match status" value="1"/>
</dbReference>
<reference evidence="1 2" key="1">
    <citation type="submission" date="2014-07" db="EMBL/GenBank/DDBJ databases">
        <authorList>
            <person name="McCorrison J."/>
            <person name="Sanka R."/>
            <person name="Torralba M."/>
            <person name="Gillis M."/>
            <person name="Haft D.H."/>
            <person name="Methe B."/>
            <person name="Sutton G."/>
            <person name="Nelson K.E."/>
        </authorList>
    </citation>
    <scope>NUCLEOTIDE SEQUENCE [LARGE SCALE GENOMIC DNA]</scope>
    <source>
        <strain evidence="1 2">DNF00882</strain>
    </source>
</reference>
<name>A0A096CT79_9BACT</name>
<organism evidence="1 2">
    <name type="scientific">Prevotella disiens DNF00882</name>
    <dbReference type="NCBI Taxonomy" id="1401075"/>
    <lineage>
        <taxon>Bacteria</taxon>
        <taxon>Pseudomonadati</taxon>
        <taxon>Bacteroidota</taxon>
        <taxon>Bacteroidia</taxon>
        <taxon>Bacteroidales</taxon>
        <taxon>Prevotellaceae</taxon>
        <taxon>Prevotella</taxon>
    </lineage>
</organism>
<dbReference type="Proteomes" id="UP000029538">
    <property type="component" value="Unassembled WGS sequence"/>
</dbReference>
<evidence type="ECO:0000313" key="2">
    <source>
        <dbReference type="Proteomes" id="UP000029538"/>
    </source>
</evidence>
<protein>
    <recommendedName>
        <fullName evidence="3">Terminase</fullName>
    </recommendedName>
</protein>
<sequence length="510" mass="59329">MKQTDRNALLDWEKYRQDIMRSTPVDKEMSVAEREKHRIYLEAHPIEWIQYFFPNYAKYEFADFQKRAIRRLIAHDEWYEVISWSRELAKSTITMFVVMYLTLTGKKRNVILTSNSKDNAVRLLAPYRGNLEANGRIIAYYGKQQTIGAWTEDEFITKGGVAFRGIGAGQSPRGSRNEAIRPDVLLIDDFDTDEDTKNPDTIQKRWEWWEQALYPTRSTSEPTLVIFCGNIIAKDCCITRAGEMADHWDIVNIRDKSGKSTWPEKNTEEHIDRTLSKISTLSQQHEYFNNPISEGEIFKQVVYGKVPALSKFKFLVIYGDPAPGESKGKKGKSFKAVMLLGKRDGKLYVIKARLAQALNAEFIDWYVQLLEYVAGRSTVYCWMENNKLQDPFFQQVFRPLVRKVRKEKNITLYIQGDEEKKTDKATRIEANLEPMNREGNLILNEEEQDNPHMKELEDQFKLFTLSLKYPADGPDAVEGGNRKIDQTAQRADRPLIQSRKSIRIKNRHRI</sequence>
<dbReference type="RefSeq" id="WP_036884068.1">
    <property type="nucleotide sequence ID" value="NZ_JRNR01000091.1"/>
</dbReference>
<evidence type="ECO:0000313" key="1">
    <source>
        <dbReference type="EMBL" id="KGF48534.1"/>
    </source>
</evidence>
<evidence type="ECO:0008006" key="3">
    <source>
        <dbReference type="Google" id="ProtNLM"/>
    </source>
</evidence>
<proteinExistence type="predicted"/>
<accession>A0A096CT79</accession>
<gene>
    <name evidence="1" type="ORF">HMPREF0654_08880</name>
</gene>
<dbReference type="InterPro" id="IPR027417">
    <property type="entry name" value="P-loop_NTPase"/>
</dbReference>
<comment type="caution">
    <text evidence="1">The sequence shown here is derived from an EMBL/GenBank/DDBJ whole genome shotgun (WGS) entry which is preliminary data.</text>
</comment>
<dbReference type="AlphaFoldDB" id="A0A096CT79"/>
<dbReference type="EMBL" id="JRNR01000091">
    <property type="protein sequence ID" value="KGF48534.1"/>
    <property type="molecule type" value="Genomic_DNA"/>
</dbReference>